<evidence type="ECO:0000256" key="13">
    <source>
        <dbReference type="PIRSR" id="PIRSR000018-51"/>
    </source>
</evidence>
<evidence type="ECO:0000256" key="4">
    <source>
        <dbReference type="ARBA" id="ARBA00022617"/>
    </source>
</evidence>
<dbReference type="Pfam" id="PF00034">
    <property type="entry name" value="Cytochrom_C"/>
    <property type="match status" value="2"/>
</dbReference>
<evidence type="ECO:0000313" key="18">
    <source>
        <dbReference type="Proteomes" id="UP000606044"/>
    </source>
</evidence>
<dbReference type="Gene3D" id="1.10.760.10">
    <property type="entry name" value="Cytochrome c-like domain"/>
    <property type="match status" value="3"/>
</dbReference>
<evidence type="ECO:0000313" key="17">
    <source>
        <dbReference type="EMBL" id="GGF71052.1"/>
    </source>
</evidence>
<evidence type="ECO:0000256" key="2">
    <source>
        <dbReference type="ARBA" id="ARBA00022448"/>
    </source>
</evidence>
<dbReference type="PANTHER" id="PTHR35008:SF8">
    <property type="entry name" value="ALCOHOL DEHYDROGENASE CYTOCHROME C SUBUNIT"/>
    <property type="match status" value="1"/>
</dbReference>
<dbReference type="GO" id="GO:0009055">
    <property type="term" value="F:electron transfer activity"/>
    <property type="evidence" value="ECO:0007669"/>
    <property type="project" value="InterPro"/>
</dbReference>
<keyword evidence="9" id="KW-0249">Electron transport</keyword>
<dbReference type="RefSeq" id="WP_188580568.1">
    <property type="nucleotide sequence ID" value="NZ_BMCT01000004.1"/>
</dbReference>
<keyword evidence="7 15" id="KW-0732">Signal</keyword>
<evidence type="ECO:0000256" key="11">
    <source>
        <dbReference type="ARBA" id="ARBA00023136"/>
    </source>
</evidence>
<dbReference type="GO" id="GO:0005506">
    <property type="term" value="F:iron ion binding"/>
    <property type="evidence" value="ECO:0007669"/>
    <property type="project" value="InterPro"/>
</dbReference>
<feature type="binding site" description="covalent" evidence="12">
    <location>
        <position position="53"/>
    </location>
    <ligand>
        <name>heme c</name>
        <dbReference type="ChEBI" id="CHEBI:61717"/>
        <label>1</label>
    </ligand>
</feature>
<feature type="binding site" description="axial binding residue" evidence="13">
    <location>
        <position position="54"/>
    </location>
    <ligand>
        <name>heme c</name>
        <dbReference type="ChEBI" id="CHEBI:61717"/>
        <label>1</label>
    </ligand>
    <ligandPart>
        <name>Fe</name>
        <dbReference type="ChEBI" id="CHEBI:18248"/>
    </ligandPart>
</feature>
<accession>A0A917C4Y9</accession>
<feature type="binding site" description="covalent" evidence="12">
    <location>
        <position position="197"/>
    </location>
    <ligand>
        <name>heme c</name>
        <dbReference type="ChEBI" id="CHEBI:61717"/>
        <label>2</label>
    </ligand>
</feature>
<dbReference type="Proteomes" id="UP000606044">
    <property type="component" value="Unassembled WGS sequence"/>
</dbReference>
<name>A0A917C4Y9_9HYPH</name>
<evidence type="ECO:0000256" key="9">
    <source>
        <dbReference type="ARBA" id="ARBA00022982"/>
    </source>
</evidence>
<evidence type="ECO:0000256" key="6">
    <source>
        <dbReference type="ARBA" id="ARBA00022723"/>
    </source>
</evidence>
<feature type="binding site" description="axial binding residue" evidence="13">
    <location>
        <position position="338"/>
    </location>
    <ligand>
        <name>heme c</name>
        <dbReference type="ChEBI" id="CHEBI:61717"/>
        <label>3</label>
    </ligand>
    <ligandPart>
        <name>Fe</name>
        <dbReference type="ChEBI" id="CHEBI:18248"/>
    </ligandPart>
</feature>
<organism evidence="17 18">
    <name type="scientific">Azorhizobium oxalatiphilum</name>
    <dbReference type="NCBI Taxonomy" id="980631"/>
    <lineage>
        <taxon>Bacteria</taxon>
        <taxon>Pseudomonadati</taxon>
        <taxon>Pseudomonadota</taxon>
        <taxon>Alphaproteobacteria</taxon>
        <taxon>Hyphomicrobiales</taxon>
        <taxon>Xanthobacteraceae</taxon>
        <taxon>Azorhizobium</taxon>
    </lineage>
</organism>
<keyword evidence="2" id="KW-0813">Transport</keyword>
<dbReference type="InterPro" id="IPR014353">
    <property type="entry name" value="Membr-bd_ADH_cyt_c"/>
</dbReference>
<dbReference type="InterPro" id="IPR008168">
    <property type="entry name" value="Cyt_C_IC"/>
</dbReference>
<evidence type="ECO:0000256" key="5">
    <source>
        <dbReference type="ARBA" id="ARBA00022660"/>
    </source>
</evidence>
<protein>
    <submittedName>
        <fullName evidence="17">Cytochrome c</fullName>
    </submittedName>
</protein>
<feature type="signal peptide" evidence="15">
    <location>
        <begin position="1"/>
        <end position="27"/>
    </location>
</feature>
<evidence type="ECO:0000256" key="3">
    <source>
        <dbReference type="ARBA" id="ARBA00022475"/>
    </source>
</evidence>
<dbReference type="InterPro" id="IPR036909">
    <property type="entry name" value="Cyt_c-like_dom_sf"/>
</dbReference>
<keyword evidence="3" id="KW-1003">Cell membrane</keyword>
<keyword evidence="6 13" id="KW-0479">Metal-binding</keyword>
<dbReference type="Pfam" id="PF13442">
    <property type="entry name" value="Cytochrome_CBB3"/>
    <property type="match status" value="1"/>
</dbReference>
<evidence type="ECO:0000256" key="8">
    <source>
        <dbReference type="ARBA" id="ARBA00022737"/>
    </source>
</evidence>
<keyword evidence="5" id="KW-0679">Respiratory chain</keyword>
<keyword evidence="11" id="KW-0472">Membrane</keyword>
<dbReference type="AlphaFoldDB" id="A0A917C4Y9"/>
<feature type="chain" id="PRO_5036811219" evidence="15">
    <location>
        <begin position="28"/>
        <end position="457"/>
    </location>
</feature>
<feature type="binding site" description="covalent" evidence="12">
    <location>
        <position position="337"/>
    </location>
    <ligand>
        <name>heme c</name>
        <dbReference type="ChEBI" id="CHEBI:61717"/>
        <label>3</label>
    </ligand>
</feature>
<sequence>MNTMRNITFLAAAACVALASTALPASAQQSSSDEKALIAKGEYIARAGDCVACHTGPGGKPFAGGLALHSAVGTIVSTNITPDKQFGIGNYTEAQFSAAVRDGIRGDGAHLYPAMPYTAYAKVSDADIHALYTYFMKAVEPVAAPTEPTALIFPFNMRFGLGLWNKAFAGAGAFKPNPQASAEINRGAYLVEGLGHCGSCHTPRGFAMQEEGMDASNAAFLTGGELEGWPVPSLRGPTKATKGFASWTQAEIVDYLGTGRNAHAAVGGEMKPAVERSLAYLNDADLNAIASYLKSIAQSGPTPPAVPEKVRATTDKLTAAKDLTLGERLYLDNCGACHFAGGQGAARVFPALDGASIVNADNPNGLIATILGGAQTPSTDRSPSVLPMPGFGYRLTDKEVASLATFLRSGWSNQAGPVSADQVAAMRAKLPPQPVPGIQIEDKPAKGQTAEAVHASH</sequence>
<comment type="cofactor">
    <cofactor evidence="12">
        <name>heme c</name>
        <dbReference type="ChEBI" id="CHEBI:61717"/>
    </cofactor>
    <text evidence="12">Binds 3 heme c groups covalently per subunit.</text>
</comment>
<evidence type="ECO:0000256" key="15">
    <source>
        <dbReference type="SAM" id="SignalP"/>
    </source>
</evidence>
<reference evidence="17" key="1">
    <citation type="journal article" date="2014" name="Int. J. Syst. Evol. Microbiol.">
        <title>Complete genome sequence of Corynebacterium casei LMG S-19264T (=DSM 44701T), isolated from a smear-ripened cheese.</title>
        <authorList>
            <consortium name="US DOE Joint Genome Institute (JGI-PGF)"/>
            <person name="Walter F."/>
            <person name="Albersmeier A."/>
            <person name="Kalinowski J."/>
            <person name="Ruckert C."/>
        </authorList>
    </citation>
    <scope>NUCLEOTIDE SEQUENCE</scope>
    <source>
        <strain evidence="17">CCM 7897</strain>
    </source>
</reference>
<feature type="binding site" description="covalent" evidence="12">
    <location>
        <position position="334"/>
    </location>
    <ligand>
        <name>heme c</name>
        <dbReference type="ChEBI" id="CHEBI:61717"/>
        <label>3</label>
    </ligand>
</feature>
<evidence type="ECO:0000256" key="14">
    <source>
        <dbReference type="SAM" id="MobiDB-lite"/>
    </source>
</evidence>
<comment type="caution">
    <text evidence="17">The sequence shown here is derived from an EMBL/GenBank/DDBJ whole genome shotgun (WGS) entry which is preliminary data.</text>
</comment>
<dbReference type="GO" id="GO:0005886">
    <property type="term" value="C:plasma membrane"/>
    <property type="evidence" value="ECO:0007669"/>
    <property type="project" value="UniProtKB-SubCell"/>
</dbReference>
<dbReference type="PIRSF" id="PIRSF000018">
    <property type="entry name" value="Mb_ADH_cyt_c"/>
    <property type="match status" value="1"/>
</dbReference>
<dbReference type="InterPro" id="IPR051459">
    <property type="entry name" value="Cytochrome_c-type_DH"/>
</dbReference>
<keyword evidence="4 12" id="KW-0349">Heme</keyword>
<proteinExistence type="predicted"/>
<evidence type="ECO:0000256" key="10">
    <source>
        <dbReference type="ARBA" id="ARBA00023004"/>
    </source>
</evidence>
<dbReference type="PROSITE" id="PS51007">
    <property type="entry name" value="CYTC"/>
    <property type="match status" value="3"/>
</dbReference>
<dbReference type="EMBL" id="BMCT01000004">
    <property type="protein sequence ID" value="GGF71052.1"/>
    <property type="molecule type" value="Genomic_DNA"/>
</dbReference>
<dbReference type="SUPFAM" id="SSF46626">
    <property type="entry name" value="Cytochrome c"/>
    <property type="match status" value="3"/>
</dbReference>
<dbReference type="PANTHER" id="PTHR35008">
    <property type="entry name" value="BLL4482 PROTEIN-RELATED"/>
    <property type="match status" value="1"/>
</dbReference>
<evidence type="ECO:0000256" key="7">
    <source>
        <dbReference type="ARBA" id="ARBA00022729"/>
    </source>
</evidence>
<feature type="domain" description="Cytochrome c" evidence="16">
    <location>
        <begin position="321"/>
        <end position="411"/>
    </location>
</feature>
<reference evidence="17" key="2">
    <citation type="submission" date="2020-09" db="EMBL/GenBank/DDBJ databases">
        <authorList>
            <person name="Sun Q."/>
            <person name="Sedlacek I."/>
        </authorList>
    </citation>
    <scope>NUCLEOTIDE SEQUENCE</scope>
    <source>
        <strain evidence="17">CCM 7897</strain>
    </source>
</reference>
<keyword evidence="8" id="KW-0677">Repeat</keyword>
<feature type="binding site" description="covalent" evidence="12">
    <location>
        <position position="50"/>
    </location>
    <ligand>
        <name>heme c</name>
        <dbReference type="ChEBI" id="CHEBI:61717"/>
        <label>1</label>
    </ligand>
</feature>
<evidence type="ECO:0000259" key="16">
    <source>
        <dbReference type="PROSITE" id="PS51007"/>
    </source>
</evidence>
<gene>
    <name evidence="17" type="ORF">GCM10007301_33480</name>
</gene>
<dbReference type="GO" id="GO:0016614">
    <property type="term" value="F:oxidoreductase activity, acting on CH-OH group of donors"/>
    <property type="evidence" value="ECO:0007669"/>
    <property type="project" value="InterPro"/>
</dbReference>
<keyword evidence="10 13" id="KW-0408">Iron</keyword>
<comment type="subcellular location">
    <subcellularLocation>
        <location evidence="1">Cell membrane</location>
    </subcellularLocation>
</comment>
<evidence type="ECO:0000256" key="12">
    <source>
        <dbReference type="PIRSR" id="PIRSR000018-50"/>
    </source>
</evidence>
<feature type="binding site" description="axial binding residue" evidence="13">
    <location>
        <position position="201"/>
    </location>
    <ligand>
        <name>heme c</name>
        <dbReference type="ChEBI" id="CHEBI:61717"/>
        <label>2</label>
    </ligand>
    <ligandPart>
        <name>Fe</name>
        <dbReference type="ChEBI" id="CHEBI:18248"/>
    </ligandPart>
</feature>
<evidence type="ECO:0000256" key="1">
    <source>
        <dbReference type="ARBA" id="ARBA00004236"/>
    </source>
</evidence>
<feature type="domain" description="Cytochrome c" evidence="16">
    <location>
        <begin position="36"/>
        <end position="139"/>
    </location>
</feature>
<dbReference type="InterPro" id="IPR009056">
    <property type="entry name" value="Cyt_c-like_dom"/>
</dbReference>
<dbReference type="GO" id="GO:0020037">
    <property type="term" value="F:heme binding"/>
    <property type="evidence" value="ECO:0007669"/>
    <property type="project" value="InterPro"/>
</dbReference>
<dbReference type="PRINTS" id="PR00605">
    <property type="entry name" value="CYTCHROMECIC"/>
</dbReference>
<feature type="domain" description="Cytochrome c" evidence="16">
    <location>
        <begin position="182"/>
        <end position="297"/>
    </location>
</feature>
<keyword evidence="18" id="KW-1185">Reference proteome</keyword>
<feature type="binding site" description="covalent" evidence="12">
    <location>
        <position position="200"/>
    </location>
    <ligand>
        <name>heme c</name>
        <dbReference type="ChEBI" id="CHEBI:61717"/>
        <label>2</label>
    </ligand>
</feature>
<feature type="region of interest" description="Disordered" evidence="14">
    <location>
        <begin position="435"/>
        <end position="457"/>
    </location>
</feature>